<organism evidence="6 7">
    <name type="scientific">Oleoguttula mirabilis</name>
    <dbReference type="NCBI Taxonomy" id="1507867"/>
    <lineage>
        <taxon>Eukaryota</taxon>
        <taxon>Fungi</taxon>
        <taxon>Dikarya</taxon>
        <taxon>Ascomycota</taxon>
        <taxon>Pezizomycotina</taxon>
        <taxon>Dothideomycetes</taxon>
        <taxon>Dothideomycetidae</taxon>
        <taxon>Mycosphaerellales</taxon>
        <taxon>Teratosphaeriaceae</taxon>
        <taxon>Oleoguttula</taxon>
    </lineage>
</organism>
<evidence type="ECO:0000256" key="1">
    <source>
        <dbReference type="ARBA" id="ARBA00022658"/>
    </source>
</evidence>
<gene>
    <name evidence="6" type="ORF">LTR36_008245</name>
</gene>
<dbReference type="EMBL" id="JAVFHQ010000056">
    <property type="protein sequence ID" value="KAK4541171.1"/>
    <property type="molecule type" value="Genomic_DNA"/>
</dbReference>
<reference evidence="6 7" key="1">
    <citation type="submission" date="2021-11" db="EMBL/GenBank/DDBJ databases">
        <title>Black yeast isolated from Biological Soil Crust.</title>
        <authorList>
            <person name="Kurbessoian T."/>
        </authorList>
    </citation>
    <scope>NUCLEOTIDE SEQUENCE [LARGE SCALE GENOMIC DNA]</scope>
    <source>
        <strain evidence="6 7">CCFEE 5522</strain>
    </source>
</reference>
<sequence>MIYAFGSNGSGQLGLGHANDISTPANSRHGRDQTSTTVRQIAAGGNHTLILEGDGHISAYGSNDCGQTSSKSVRLEAAHPNLLPSVADTELDIIAQVSATWNASIYLRRSGEVATSGEGLSGELGLGRCATRAPYPQTVPDFPPQGASVVQLASSMAHTVVVLDNGEVYGWGKGRKGQLGKPAEDVFSPRKIEGIPFPAVKAVCGTHFTCIVGNHAEGNLVILGYNSRDRFGLVASIPATVPGLKDIAASWGSLFVLKQNGELLGFGRDDHGQLPSPDIPLIEAIAAGSEHCLALTKAGKVLAWGWGEHGNCGEPTDYHGDVKSRWNEIDLPPSQKVTAVYAGCATSFIVTASDH</sequence>
<dbReference type="PROSITE" id="PS50012">
    <property type="entry name" value="RCC1_3"/>
    <property type="match status" value="5"/>
</dbReference>
<accession>A0AAV9J8K7</accession>
<feature type="repeat" description="RCC1" evidence="3">
    <location>
        <begin position="111"/>
        <end position="165"/>
    </location>
</feature>
<keyword evidence="7" id="KW-1185">Reference proteome</keyword>
<dbReference type="PANTHER" id="PTHR45982">
    <property type="entry name" value="REGULATOR OF CHROMOSOME CONDENSATION"/>
    <property type="match status" value="1"/>
</dbReference>
<dbReference type="PANTHER" id="PTHR45982:SF5">
    <property type="entry name" value="RCC DOMAIN-CONTAINING PROTEIN ATS1"/>
    <property type="match status" value="1"/>
</dbReference>
<dbReference type="SUPFAM" id="SSF50985">
    <property type="entry name" value="RCC1/BLIP-II"/>
    <property type="match status" value="1"/>
</dbReference>
<feature type="repeat" description="RCC1" evidence="3">
    <location>
        <begin position="261"/>
        <end position="298"/>
    </location>
</feature>
<dbReference type="Gene3D" id="2.130.10.30">
    <property type="entry name" value="Regulator of chromosome condensation 1/beta-lactamase-inhibitor protein II"/>
    <property type="match status" value="2"/>
</dbReference>
<proteinExistence type="predicted"/>
<dbReference type="InterPro" id="IPR009091">
    <property type="entry name" value="RCC1/BLIP-II"/>
</dbReference>
<dbReference type="InterPro" id="IPR051553">
    <property type="entry name" value="Ran_GTPase-activating"/>
</dbReference>
<dbReference type="AlphaFoldDB" id="A0AAV9J8K7"/>
<comment type="caution">
    <text evidence="6">The sequence shown here is derived from an EMBL/GenBank/DDBJ whole genome shotgun (WGS) entry which is preliminary data.</text>
</comment>
<evidence type="ECO:0000256" key="2">
    <source>
        <dbReference type="ARBA" id="ARBA00022737"/>
    </source>
</evidence>
<name>A0AAV9J8K7_9PEZI</name>
<feature type="repeat" description="RCC1" evidence="3">
    <location>
        <begin position="166"/>
        <end position="215"/>
    </location>
</feature>
<feature type="region of interest" description="Disordered" evidence="4">
    <location>
        <begin position="15"/>
        <end position="35"/>
    </location>
</feature>
<evidence type="ECO:0000313" key="7">
    <source>
        <dbReference type="Proteomes" id="UP001324427"/>
    </source>
</evidence>
<keyword evidence="1" id="KW-0344">Guanine-nucleotide releasing factor</keyword>
<evidence type="ECO:0000256" key="3">
    <source>
        <dbReference type="PROSITE-ProRule" id="PRU00235"/>
    </source>
</evidence>
<dbReference type="PRINTS" id="PR00633">
    <property type="entry name" value="RCCNDNSATION"/>
</dbReference>
<feature type="repeat" description="RCC1" evidence="3">
    <location>
        <begin position="299"/>
        <end position="353"/>
    </location>
</feature>
<protein>
    <recommendedName>
        <fullName evidence="5">RCC1-like domain-containing protein</fullName>
    </recommendedName>
</protein>
<evidence type="ECO:0000259" key="5">
    <source>
        <dbReference type="Pfam" id="PF25390"/>
    </source>
</evidence>
<keyword evidence="2" id="KW-0677">Repeat</keyword>
<dbReference type="InterPro" id="IPR000408">
    <property type="entry name" value="Reg_chr_condens"/>
</dbReference>
<evidence type="ECO:0000256" key="4">
    <source>
        <dbReference type="SAM" id="MobiDB-lite"/>
    </source>
</evidence>
<dbReference type="InterPro" id="IPR058923">
    <property type="entry name" value="RCC1-like_dom"/>
</dbReference>
<dbReference type="Proteomes" id="UP001324427">
    <property type="component" value="Unassembled WGS sequence"/>
</dbReference>
<feature type="repeat" description="RCC1" evidence="3">
    <location>
        <begin position="1"/>
        <end position="54"/>
    </location>
</feature>
<dbReference type="Pfam" id="PF25390">
    <property type="entry name" value="WD40_RLD"/>
    <property type="match status" value="1"/>
</dbReference>
<evidence type="ECO:0000313" key="6">
    <source>
        <dbReference type="EMBL" id="KAK4541171.1"/>
    </source>
</evidence>
<feature type="domain" description="RCC1-like" evidence="5">
    <location>
        <begin position="2"/>
        <end position="348"/>
    </location>
</feature>